<feature type="transmembrane region" description="Helical" evidence="7">
    <location>
        <begin position="442"/>
        <end position="463"/>
    </location>
</feature>
<evidence type="ECO:0000313" key="9">
    <source>
        <dbReference type="Proteomes" id="UP000481153"/>
    </source>
</evidence>
<evidence type="ECO:0000256" key="1">
    <source>
        <dbReference type="ARBA" id="ARBA00004141"/>
    </source>
</evidence>
<feature type="transmembrane region" description="Helical" evidence="7">
    <location>
        <begin position="346"/>
        <end position="366"/>
    </location>
</feature>
<feature type="transmembrane region" description="Helical" evidence="7">
    <location>
        <begin position="132"/>
        <end position="152"/>
    </location>
</feature>
<feature type="transmembrane region" description="Helical" evidence="7">
    <location>
        <begin position="189"/>
        <end position="215"/>
    </location>
</feature>
<dbReference type="Gene3D" id="1.20.1250.20">
    <property type="entry name" value="MFS general substrate transporter like domains"/>
    <property type="match status" value="1"/>
</dbReference>
<evidence type="ECO:0008006" key="10">
    <source>
        <dbReference type="Google" id="ProtNLM"/>
    </source>
</evidence>
<feature type="transmembrane region" description="Helical" evidence="7">
    <location>
        <begin position="66"/>
        <end position="87"/>
    </location>
</feature>
<gene>
    <name evidence="8" type="ORF">Ae201684_012506</name>
</gene>
<dbReference type="Proteomes" id="UP000481153">
    <property type="component" value="Unassembled WGS sequence"/>
</dbReference>
<reference evidence="8 9" key="1">
    <citation type="submission" date="2019-07" db="EMBL/GenBank/DDBJ databases">
        <title>Genomics analysis of Aphanomyces spp. identifies a new class of oomycete effector associated with host adaptation.</title>
        <authorList>
            <person name="Gaulin E."/>
        </authorList>
    </citation>
    <scope>NUCLEOTIDE SEQUENCE [LARGE SCALE GENOMIC DNA]</scope>
    <source>
        <strain evidence="8 9">ATCC 201684</strain>
    </source>
</reference>
<evidence type="ECO:0000256" key="3">
    <source>
        <dbReference type="ARBA" id="ARBA00022448"/>
    </source>
</evidence>
<evidence type="ECO:0000313" key="8">
    <source>
        <dbReference type="EMBL" id="KAF0729862.1"/>
    </source>
</evidence>
<keyword evidence="6 7" id="KW-0472">Membrane</keyword>
<feature type="transmembrane region" description="Helical" evidence="7">
    <location>
        <begin position="528"/>
        <end position="553"/>
    </location>
</feature>
<keyword evidence="4 7" id="KW-0812">Transmembrane</keyword>
<dbReference type="PANTHER" id="PTHR31585">
    <property type="entry name" value="FOLATE-BIOPTERIN TRANSPORTER 1, CHLOROPLASTIC"/>
    <property type="match status" value="1"/>
</dbReference>
<keyword evidence="9" id="KW-1185">Reference proteome</keyword>
<feature type="transmembrane region" description="Helical" evidence="7">
    <location>
        <begin position="408"/>
        <end position="430"/>
    </location>
</feature>
<organism evidence="8 9">
    <name type="scientific">Aphanomyces euteiches</name>
    <dbReference type="NCBI Taxonomy" id="100861"/>
    <lineage>
        <taxon>Eukaryota</taxon>
        <taxon>Sar</taxon>
        <taxon>Stramenopiles</taxon>
        <taxon>Oomycota</taxon>
        <taxon>Saprolegniomycetes</taxon>
        <taxon>Saprolegniales</taxon>
        <taxon>Verrucalvaceae</taxon>
        <taxon>Aphanomyces</taxon>
    </lineage>
</organism>
<dbReference type="InterPro" id="IPR039309">
    <property type="entry name" value="BT1"/>
</dbReference>
<name>A0A6G0WR37_9STRA</name>
<dbReference type="EMBL" id="VJMJ01000159">
    <property type="protein sequence ID" value="KAF0729862.1"/>
    <property type="molecule type" value="Genomic_DNA"/>
</dbReference>
<evidence type="ECO:0000256" key="7">
    <source>
        <dbReference type="SAM" id="Phobius"/>
    </source>
</evidence>
<dbReference type="PANTHER" id="PTHR31585:SF5">
    <property type="entry name" value="RNA-BINDING S4 DOMAIN-CONTAINING PROTEIN"/>
    <property type="match status" value="1"/>
</dbReference>
<proteinExistence type="inferred from homology"/>
<keyword evidence="5 7" id="KW-1133">Transmembrane helix</keyword>
<feature type="transmembrane region" description="Helical" evidence="7">
    <location>
        <begin position="266"/>
        <end position="286"/>
    </location>
</feature>
<dbReference type="InterPro" id="IPR036259">
    <property type="entry name" value="MFS_trans_sf"/>
</dbReference>
<feature type="transmembrane region" description="Helical" evidence="7">
    <location>
        <begin position="483"/>
        <end position="508"/>
    </location>
</feature>
<evidence type="ECO:0000256" key="5">
    <source>
        <dbReference type="ARBA" id="ARBA00022989"/>
    </source>
</evidence>
<feature type="transmembrane region" description="Helical" evidence="7">
    <location>
        <begin position="378"/>
        <end position="396"/>
    </location>
</feature>
<dbReference type="AlphaFoldDB" id="A0A6G0WR37"/>
<dbReference type="VEuPathDB" id="FungiDB:AeMF1_012166"/>
<comment type="similarity">
    <text evidence="2">Belongs to the major facilitator superfamily. Folate-biopterin transporter (TC 2.A.71) family.</text>
</comment>
<accession>A0A6G0WR37</accession>
<comment type="caution">
    <text evidence="8">The sequence shown here is derived from an EMBL/GenBank/DDBJ whole genome shotgun (WGS) entry which is preliminary data.</text>
</comment>
<comment type="subcellular location">
    <subcellularLocation>
        <location evidence="1">Membrane</location>
        <topology evidence="1">Multi-pass membrane protein</topology>
    </subcellularLocation>
</comment>
<sequence>MTSHGFNMSKVLDSDGGFSNKTVGSPPCVLECKSECGSEFELFEGDGALQPGGAFPLLSRESLGLLVQYAGVGFLSGMLPSLAYPVFTVYLRMEGYQIASYNQLVNLAWSLKLFPGILSDCFPIYGYKRKPYIFIGWILALICCLAMALTPFPPPHYGPETKGKNLSALTPNETALYVNLNSAADGYQFILWSMVAAFGYIIADVAADAMMVQHAQREPLHMRGRIQTMIYTVRECFRIIPNFFIGVGLNSYVYGGTFDFSVEPNVMYWLLVAACVSALLASYFLVVETPTPPAPFRQYIQGLWDLIQLRVMWQVCLFRFLLYLSQKFDATPRSVILKAWVNATPVVSSMYTASGYVVTTITYFTVGRIGLGWNWRTSIVASTVLAVLIDGSTVFATIWCEDARLENLFLSMTILVANIPIGVQFLIGSYSTVELADMGNEGAVHGLVSTLGNFAAPIAGTIFKTVDSYFVVDTNTIKSDTNYARWQVTYTFIIAYATRLATLGMLTFIPKQKTHLQLLKRRGKKDPIAGYVTVVAFVVLLVYQFVVGIFSLFPSTWCWHIAGGTGVPVGKTTCQ</sequence>
<dbReference type="SUPFAM" id="SSF103473">
    <property type="entry name" value="MFS general substrate transporter"/>
    <property type="match status" value="1"/>
</dbReference>
<feature type="transmembrane region" description="Helical" evidence="7">
    <location>
        <begin position="307"/>
        <end position="326"/>
    </location>
</feature>
<dbReference type="VEuPathDB" id="FungiDB:AeMF1_012167"/>
<evidence type="ECO:0000256" key="2">
    <source>
        <dbReference type="ARBA" id="ARBA00007015"/>
    </source>
</evidence>
<feature type="transmembrane region" description="Helical" evidence="7">
    <location>
        <begin position="236"/>
        <end position="254"/>
    </location>
</feature>
<keyword evidence="3" id="KW-0813">Transport</keyword>
<evidence type="ECO:0000256" key="4">
    <source>
        <dbReference type="ARBA" id="ARBA00022692"/>
    </source>
</evidence>
<dbReference type="Pfam" id="PF03092">
    <property type="entry name" value="BT1"/>
    <property type="match status" value="1"/>
</dbReference>
<protein>
    <recommendedName>
        <fullName evidence="10">Major facilitator superfamily associated domain-containing protein</fullName>
    </recommendedName>
</protein>
<evidence type="ECO:0000256" key="6">
    <source>
        <dbReference type="ARBA" id="ARBA00023136"/>
    </source>
</evidence>
<dbReference type="GO" id="GO:0016020">
    <property type="term" value="C:membrane"/>
    <property type="evidence" value="ECO:0007669"/>
    <property type="project" value="UniProtKB-SubCell"/>
</dbReference>